<proteinExistence type="predicted"/>
<evidence type="ECO:0000313" key="5">
    <source>
        <dbReference type="Proteomes" id="UP000053989"/>
    </source>
</evidence>
<name>A0A0C3E6N2_9AGAM</name>
<dbReference type="EMBL" id="KN822033">
    <property type="protein sequence ID" value="KIM63651.1"/>
    <property type="molecule type" value="Genomic_DNA"/>
</dbReference>
<accession>A0A0C3E6N2</accession>
<dbReference type="STRING" id="1036808.A0A0C3E6N2"/>
<dbReference type="SUPFAM" id="SSF68923">
    <property type="entry name" value="PEP carboxykinase N-terminal domain"/>
    <property type="match status" value="1"/>
</dbReference>
<organism evidence="4 5">
    <name type="scientific">Scleroderma citrinum Foug A</name>
    <dbReference type="NCBI Taxonomy" id="1036808"/>
    <lineage>
        <taxon>Eukaryota</taxon>
        <taxon>Fungi</taxon>
        <taxon>Dikarya</taxon>
        <taxon>Basidiomycota</taxon>
        <taxon>Agaricomycotina</taxon>
        <taxon>Agaricomycetes</taxon>
        <taxon>Agaricomycetidae</taxon>
        <taxon>Boletales</taxon>
        <taxon>Sclerodermatineae</taxon>
        <taxon>Sclerodermataceae</taxon>
        <taxon>Scleroderma</taxon>
    </lineage>
</organism>
<evidence type="ECO:0000313" key="4">
    <source>
        <dbReference type="EMBL" id="KIM63651.1"/>
    </source>
</evidence>
<dbReference type="Pfam" id="PF01293">
    <property type="entry name" value="PEPCK_ATP"/>
    <property type="match status" value="1"/>
</dbReference>
<reference evidence="5" key="2">
    <citation type="submission" date="2015-01" db="EMBL/GenBank/DDBJ databases">
        <title>Evolutionary Origins and Diversification of the Mycorrhizal Mutualists.</title>
        <authorList>
            <consortium name="DOE Joint Genome Institute"/>
            <consortium name="Mycorrhizal Genomics Consortium"/>
            <person name="Kohler A."/>
            <person name="Kuo A."/>
            <person name="Nagy L.G."/>
            <person name="Floudas D."/>
            <person name="Copeland A."/>
            <person name="Barry K.W."/>
            <person name="Cichocki N."/>
            <person name="Veneault-Fourrey C."/>
            <person name="LaButti K."/>
            <person name="Lindquist E.A."/>
            <person name="Lipzen A."/>
            <person name="Lundell T."/>
            <person name="Morin E."/>
            <person name="Murat C."/>
            <person name="Riley R."/>
            <person name="Ohm R."/>
            <person name="Sun H."/>
            <person name="Tunlid A."/>
            <person name="Henrissat B."/>
            <person name="Grigoriev I.V."/>
            <person name="Hibbett D.S."/>
            <person name="Martin F."/>
        </authorList>
    </citation>
    <scope>NUCLEOTIDE SEQUENCE [LARGE SCALE GENOMIC DNA]</scope>
    <source>
        <strain evidence="5">Foug A</strain>
    </source>
</reference>
<keyword evidence="3" id="KW-0210">Decarboxylase</keyword>
<keyword evidence="5" id="KW-1185">Reference proteome</keyword>
<gene>
    <name evidence="4" type="ORF">SCLCIDRAFT_24078</name>
</gene>
<dbReference type="InterPro" id="IPR001272">
    <property type="entry name" value="PEP_carboxykinase_ATP"/>
</dbReference>
<keyword evidence="2" id="KW-0312">Gluconeogenesis</keyword>
<dbReference type="GO" id="GO:0005524">
    <property type="term" value="F:ATP binding"/>
    <property type="evidence" value="ECO:0007669"/>
    <property type="project" value="InterPro"/>
</dbReference>
<dbReference type="HOGENOM" id="CLU_714020_0_0_1"/>
<reference evidence="4 5" key="1">
    <citation type="submission" date="2014-04" db="EMBL/GenBank/DDBJ databases">
        <authorList>
            <consortium name="DOE Joint Genome Institute"/>
            <person name="Kuo A."/>
            <person name="Kohler A."/>
            <person name="Nagy L.G."/>
            <person name="Floudas D."/>
            <person name="Copeland A."/>
            <person name="Barry K.W."/>
            <person name="Cichocki N."/>
            <person name="Veneault-Fourrey C."/>
            <person name="LaButti K."/>
            <person name="Lindquist E.A."/>
            <person name="Lipzen A."/>
            <person name="Lundell T."/>
            <person name="Morin E."/>
            <person name="Murat C."/>
            <person name="Sun H."/>
            <person name="Tunlid A."/>
            <person name="Henrissat B."/>
            <person name="Grigoriev I.V."/>
            <person name="Hibbett D.S."/>
            <person name="Martin F."/>
            <person name="Nordberg H.P."/>
            <person name="Cantor M.N."/>
            <person name="Hua S.X."/>
        </authorList>
    </citation>
    <scope>NUCLEOTIDE SEQUENCE [LARGE SCALE GENOMIC DNA]</scope>
    <source>
        <strain evidence="4 5">Foug A</strain>
    </source>
</reference>
<evidence type="ECO:0000256" key="3">
    <source>
        <dbReference type="ARBA" id="ARBA00022793"/>
    </source>
</evidence>
<evidence type="ECO:0000256" key="2">
    <source>
        <dbReference type="ARBA" id="ARBA00022432"/>
    </source>
</evidence>
<dbReference type="GO" id="GO:0005829">
    <property type="term" value="C:cytosol"/>
    <property type="evidence" value="ECO:0007669"/>
    <property type="project" value="TreeGrafter"/>
</dbReference>
<dbReference type="AlphaFoldDB" id="A0A0C3E6N2"/>
<dbReference type="PANTHER" id="PTHR30031">
    <property type="entry name" value="PHOSPHOENOLPYRUVATE CARBOXYKINASE ATP"/>
    <property type="match status" value="1"/>
</dbReference>
<dbReference type="Gene3D" id="3.40.449.10">
    <property type="entry name" value="Phosphoenolpyruvate Carboxykinase, domain 1"/>
    <property type="match status" value="1"/>
</dbReference>
<dbReference type="GO" id="GO:0004612">
    <property type="term" value="F:phosphoenolpyruvate carboxykinase (ATP) activity"/>
    <property type="evidence" value="ECO:0007669"/>
    <property type="project" value="InterPro"/>
</dbReference>
<evidence type="ECO:0000256" key="1">
    <source>
        <dbReference type="ARBA" id="ARBA00021932"/>
    </source>
</evidence>
<dbReference type="OrthoDB" id="2404451at2759"/>
<keyword evidence="3" id="KW-0456">Lyase</keyword>
<protein>
    <recommendedName>
        <fullName evidence="1">Phosphoenolpyruvate carboxykinase (ATP)</fullName>
    </recommendedName>
</protein>
<dbReference type="InParanoid" id="A0A0C3E6N2"/>
<dbReference type="GO" id="GO:0006094">
    <property type="term" value="P:gluconeogenesis"/>
    <property type="evidence" value="ECO:0007669"/>
    <property type="project" value="UniProtKB-KW"/>
</dbReference>
<dbReference type="PANTHER" id="PTHR30031:SF0">
    <property type="entry name" value="PHOSPHOENOLPYRUVATE CARBOXYKINASE (ATP)"/>
    <property type="match status" value="1"/>
</dbReference>
<dbReference type="InterPro" id="IPR008210">
    <property type="entry name" value="PEP_carboxykinase_N"/>
</dbReference>
<dbReference type="Proteomes" id="UP000053989">
    <property type="component" value="Unassembled WGS sequence"/>
</dbReference>
<sequence>MHAAGVIKPAQDSRDVTFVWYETLVDNLHISEPTIHILTSIKTCKVERSNAALDIHYYSKLGELDILDIMCIHVIPSTTQGSDDLPQRLLHVVHGDLAPSPLSSPTLSNSAVFPHQTPCITPHILHCNYAQAHDNEYSNKLISHDLNYFSQAGFDMDHIQLKRNSAPAQLYKDAIKNEGAIISSGALINFSVILGTKYADEMKKGVFSVMHYLQPIKFGQLSLHSLAIVGMEKEDVTLLLWQVIFTHSTRHAPTSDRTMSIKSPSQVSWSFNKPQCPMTVTEGAKHNGDLPMLKWSISETSLTEDHNIPALTSATDNQVNESASSSTSSSTGHRKLKRRLVWVDPKFLRCLVNAKWDAEEKRCEVQRKLELLELQQLSSDHSSCYTS</sequence>